<keyword evidence="1" id="KW-1133">Transmembrane helix</keyword>
<accession>A0A166FLG3</accession>
<proteinExistence type="predicted"/>
<protein>
    <submittedName>
        <fullName evidence="2">Class III signal peptide</fullName>
    </submittedName>
</protein>
<dbReference type="OrthoDB" id="71441at2157"/>
<name>A0A166FLG3_9EURY</name>
<feature type="transmembrane region" description="Helical" evidence="1">
    <location>
        <begin position="38"/>
        <end position="56"/>
    </location>
</feature>
<reference evidence="2 3" key="1">
    <citation type="submission" date="2016-04" db="EMBL/GenBank/DDBJ databases">
        <title>Genome sequence of Methanobrevibacter cuticularis DSM 11139.</title>
        <authorList>
            <person name="Poehlein A."/>
            <person name="Seedorf H."/>
            <person name="Daniel R."/>
        </authorList>
    </citation>
    <scope>NUCLEOTIDE SEQUENCE [LARGE SCALE GENOMIC DNA]</scope>
    <source>
        <strain evidence="2 3">DSM 11139</strain>
    </source>
</reference>
<gene>
    <name evidence="2" type="ORF">MBCUT_00950</name>
</gene>
<keyword evidence="1" id="KW-0812">Transmembrane</keyword>
<dbReference type="Proteomes" id="UP000077275">
    <property type="component" value="Unassembled WGS sequence"/>
</dbReference>
<evidence type="ECO:0000256" key="1">
    <source>
        <dbReference type="SAM" id="Phobius"/>
    </source>
</evidence>
<dbReference type="Pfam" id="PF04021">
    <property type="entry name" value="Class_IIIsignal"/>
    <property type="match status" value="1"/>
</dbReference>
<organism evidence="2 3">
    <name type="scientific">Methanobrevibacter cuticularis</name>
    <dbReference type="NCBI Taxonomy" id="47311"/>
    <lineage>
        <taxon>Archaea</taxon>
        <taxon>Methanobacteriati</taxon>
        <taxon>Methanobacteriota</taxon>
        <taxon>Methanomada group</taxon>
        <taxon>Methanobacteria</taxon>
        <taxon>Methanobacteriales</taxon>
        <taxon>Methanobacteriaceae</taxon>
        <taxon>Methanobrevibacter</taxon>
    </lineage>
</organism>
<evidence type="ECO:0000313" key="3">
    <source>
        <dbReference type="Proteomes" id="UP000077275"/>
    </source>
</evidence>
<keyword evidence="3" id="KW-1185">Reference proteome</keyword>
<dbReference type="EMBL" id="LWMW01000011">
    <property type="protein sequence ID" value="KZX17800.1"/>
    <property type="molecule type" value="Genomic_DNA"/>
</dbReference>
<keyword evidence="1" id="KW-0472">Membrane</keyword>
<dbReference type="PATRIC" id="fig|47311.3.peg.104"/>
<comment type="caution">
    <text evidence="2">The sequence shown here is derived from an EMBL/GenBank/DDBJ whole genome shotgun (WGS) entry which is preliminary data.</text>
</comment>
<sequence length="83" mass="9221">MNIKQELNNITIKQIVKNVKNELFSIKNESTGQGAAEYILLFGGVIVIAIAALLIYRTYFNNSQTGLNASEDIKDVRNLMNSS</sequence>
<dbReference type="InterPro" id="IPR007166">
    <property type="entry name" value="Class3_signal_pept_motif"/>
</dbReference>
<evidence type="ECO:0000313" key="2">
    <source>
        <dbReference type="EMBL" id="KZX17800.1"/>
    </source>
</evidence>
<dbReference type="AlphaFoldDB" id="A0A166FLG3"/>